<dbReference type="SUPFAM" id="SSF56935">
    <property type="entry name" value="Porins"/>
    <property type="match status" value="1"/>
</dbReference>
<dbReference type="AlphaFoldDB" id="A0A7W4PE00"/>
<keyword evidence="1" id="KW-0732">Signal</keyword>
<dbReference type="EMBL" id="JABEQF010000009">
    <property type="protein sequence ID" value="MBB2190827.1"/>
    <property type="molecule type" value="Genomic_DNA"/>
</dbReference>
<evidence type="ECO:0000259" key="2">
    <source>
        <dbReference type="Pfam" id="PF07715"/>
    </source>
</evidence>
<dbReference type="Gene3D" id="2.170.130.10">
    <property type="entry name" value="TonB-dependent receptor, plug domain"/>
    <property type="match status" value="1"/>
</dbReference>
<evidence type="ECO:0000313" key="4">
    <source>
        <dbReference type="Proteomes" id="UP000555756"/>
    </source>
</evidence>
<reference evidence="3 4" key="1">
    <citation type="submission" date="2020-04" db="EMBL/GenBank/DDBJ databases">
        <title>Description of novel Gluconacetobacter.</title>
        <authorList>
            <person name="Sombolestani A."/>
        </authorList>
    </citation>
    <scope>NUCLEOTIDE SEQUENCE [LARGE SCALE GENOMIC DNA]</scope>
    <source>
        <strain evidence="3 4">LMG 21311</strain>
    </source>
</reference>
<protein>
    <submittedName>
        <fullName evidence="3">TonB-dependent receptor</fullName>
    </submittedName>
</protein>
<dbReference type="Pfam" id="PF07715">
    <property type="entry name" value="Plug"/>
    <property type="match status" value="1"/>
</dbReference>
<gene>
    <name evidence="3" type="ORF">HLH34_12790</name>
</gene>
<feature type="chain" id="PRO_5031261211" evidence="1">
    <location>
        <begin position="25"/>
        <end position="559"/>
    </location>
</feature>
<dbReference type="InterPro" id="IPR012910">
    <property type="entry name" value="Plug_dom"/>
</dbReference>
<feature type="signal peptide" evidence="1">
    <location>
        <begin position="1"/>
        <end position="24"/>
    </location>
</feature>
<dbReference type="Proteomes" id="UP000555756">
    <property type="component" value="Unassembled WGS sequence"/>
</dbReference>
<organism evidence="3 4">
    <name type="scientific">Gluconacetobacter azotocaptans</name>
    <dbReference type="NCBI Taxonomy" id="142834"/>
    <lineage>
        <taxon>Bacteria</taxon>
        <taxon>Pseudomonadati</taxon>
        <taxon>Pseudomonadota</taxon>
        <taxon>Alphaproteobacteria</taxon>
        <taxon>Acetobacterales</taxon>
        <taxon>Acetobacteraceae</taxon>
        <taxon>Gluconacetobacter</taxon>
    </lineage>
</organism>
<feature type="domain" description="TonB-dependent receptor plug" evidence="2">
    <location>
        <begin position="69"/>
        <end position="169"/>
    </location>
</feature>
<keyword evidence="4" id="KW-1185">Reference proteome</keyword>
<sequence>MMIRPCLLTVLMAGSALSALSAAAWGRPVVPPSHGGRHPAHVAARPAAPYRASSDEAIAVMGTHAVSHGAVQAMSRGVMEQFVQGTSPMKMLSRLPGINFVSNDPLGVDTWGSSLYMRGFMQQQLGVTLDGVPLGAQDYYTYNGQSINFAILSDNIDHMDISQGGGAVDVPATTNLGGAIQIYSADPSDRMGGKVAQMFGSNKAFRTYVRFDSGKLNRSGTKFTVSYARSDGQKWKGAGSQFDQQVNAKIVQPLAAESRITAFFNWNDATQFNYADQSLDMLRTLGHRNDYYYPDYTRAYLAAKGQFSGEIANYPDALDVSYYDGVTHASDYLGGLNLHLTLTDRLEWNSVVYGQAENHWGTWTSPYTPSPNGAPLSEQLIVAGNQRFGLTSALRYSLGHHTIEGGVWYENNRYDIDEFQYAEPLLGQGVPVSGVLGNFGTPFQHNWGMGYSTNTFQFHLQDSYRVLPNLTLRAGFKSLLVTTAGGETANDAAYNGQDNLPNGSLTTANGFLPHFNAEWRFLPNHELYFDIPRTCGPTAMAGISWARPGACRTRRRSTS</sequence>
<accession>A0A7W4PE00</accession>
<evidence type="ECO:0000256" key="1">
    <source>
        <dbReference type="SAM" id="SignalP"/>
    </source>
</evidence>
<name>A0A7W4PE00_9PROT</name>
<dbReference type="InterPro" id="IPR037066">
    <property type="entry name" value="Plug_dom_sf"/>
</dbReference>
<keyword evidence="3" id="KW-0675">Receptor</keyword>
<evidence type="ECO:0000313" key="3">
    <source>
        <dbReference type="EMBL" id="MBB2190827.1"/>
    </source>
</evidence>
<proteinExistence type="predicted"/>
<comment type="caution">
    <text evidence="3">The sequence shown here is derived from an EMBL/GenBank/DDBJ whole genome shotgun (WGS) entry which is preliminary data.</text>
</comment>